<evidence type="ECO:0000313" key="9">
    <source>
        <dbReference type="Proteomes" id="UP001229421"/>
    </source>
</evidence>
<protein>
    <recommendedName>
        <fullName evidence="4">Protein SGT1 homolog</fullName>
    </recommendedName>
    <alternativeName>
        <fullName evidence="5">Suppressor of G2 allele of SKP1 homolog</fullName>
    </alternativeName>
</protein>
<evidence type="ECO:0000256" key="4">
    <source>
        <dbReference type="ARBA" id="ARBA00069423"/>
    </source>
</evidence>
<feature type="domain" description="CS" evidence="7">
    <location>
        <begin position="94"/>
        <end position="183"/>
    </location>
</feature>
<dbReference type="InterPro" id="IPR007052">
    <property type="entry name" value="CS_dom"/>
</dbReference>
<dbReference type="InterPro" id="IPR044563">
    <property type="entry name" value="Sgt1-like"/>
</dbReference>
<accession>A0AAD8KAV0</accession>
<evidence type="ECO:0000256" key="6">
    <source>
        <dbReference type="SAM" id="MobiDB-lite"/>
    </source>
</evidence>
<dbReference type="Proteomes" id="UP001229421">
    <property type="component" value="Unassembled WGS sequence"/>
</dbReference>
<sequence length="199" mass="22195">MFLEYSTVTACFKLEEYHTAKIAFETGASLVPEDKRFSEWIQKCDYCIAEENGELPTPSLAATPTSAPKTDDAPKDVEQVNNASSEEATREPTKPKYRHEVYQKPEEVVVTIFAKGIPAENVSVNYGEQILSVTIDVPGEEAYTFQPRLFGKIIPAKCKYVILSTKIEIRLAKVEPVHWTSLEFSKNSLVVRSSIVSSG</sequence>
<dbReference type="SUPFAM" id="SSF49764">
    <property type="entry name" value="HSP20-like chaperones"/>
    <property type="match status" value="1"/>
</dbReference>
<keyword evidence="2" id="KW-0677">Repeat</keyword>
<dbReference type="PROSITE" id="PS51203">
    <property type="entry name" value="CS"/>
    <property type="match status" value="1"/>
</dbReference>
<evidence type="ECO:0000313" key="8">
    <source>
        <dbReference type="EMBL" id="KAK1419424.1"/>
    </source>
</evidence>
<dbReference type="InterPro" id="IPR008978">
    <property type="entry name" value="HSP20-like_chaperone"/>
</dbReference>
<gene>
    <name evidence="8" type="ORF">QVD17_28591</name>
</gene>
<evidence type="ECO:0000256" key="1">
    <source>
        <dbReference type="ARBA" id="ARBA00008509"/>
    </source>
</evidence>
<dbReference type="Gene3D" id="2.60.40.790">
    <property type="match status" value="1"/>
</dbReference>
<dbReference type="EMBL" id="JAUHHV010000007">
    <property type="protein sequence ID" value="KAK1419424.1"/>
    <property type="molecule type" value="Genomic_DNA"/>
</dbReference>
<dbReference type="PANTHER" id="PTHR45862">
    <property type="entry name" value="PROTEIN SGT1 HOMOLOG"/>
    <property type="match status" value="1"/>
</dbReference>
<reference evidence="8" key="1">
    <citation type="journal article" date="2023" name="bioRxiv">
        <title>Improved chromosome-level genome assembly for marigold (Tagetes erecta).</title>
        <authorList>
            <person name="Jiang F."/>
            <person name="Yuan L."/>
            <person name="Wang S."/>
            <person name="Wang H."/>
            <person name="Xu D."/>
            <person name="Wang A."/>
            <person name="Fan W."/>
        </authorList>
    </citation>
    <scope>NUCLEOTIDE SEQUENCE</scope>
    <source>
        <strain evidence="8">WSJ</strain>
        <tissue evidence="8">Leaf</tissue>
    </source>
</reference>
<keyword evidence="3" id="KW-0802">TPR repeat</keyword>
<feature type="compositionally biased region" description="Basic and acidic residues" evidence="6">
    <location>
        <begin position="69"/>
        <end position="78"/>
    </location>
</feature>
<evidence type="ECO:0000256" key="5">
    <source>
        <dbReference type="ARBA" id="ARBA00075471"/>
    </source>
</evidence>
<name>A0AAD8KAV0_TARER</name>
<feature type="compositionally biased region" description="Basic and acidic residues" evidence="6">
    <location>
        <begin position="87"/>
        <end position="97"/>
    </location>
</feature>
<dbReference type="GO" id="GO:0006950">
    <property type="term" value="P:response to stress"/>
    <property type="evidence" value="ECO:0007669"/>
    <property type="project" value="UniProtKB-ARBA"/>
</dbReference>
<comment type="caution">
    <text evidence="8">The sequence shown here is derived from an EMBL/GenBank/DDBJ whole genome shotgun (WGS) entry which is preliminary data.</text>
</comment>
<proteinExistence type="inferred from homology"/>
<comment type="similarity">
    <text evidence="1">Belongs to the SGT1 family.</text>
</comment>
<evidence type="ECO:0000256" key="3">
    <source>
        <dbReference type="ARBA" id="ARBA00022803"/>
    </source>
</evidence>
<dbReference type="Pfam" id="PF04969">
    <property type="entry name" value="CS"/>
    <property type="match status" value="1"/>
</dbReference>
<feature type="region of interest" description="Disordered" evidence="6">
    <location>
        <begin position="55"/>
        <end position="97"/>
    </location>
</feature>
<evidence type="ECO:0000256" key="2">
    <source>
        <dbReference type="ARBA" id="ARBA00022737"/>
    </source>
</evidence>
<keyword evidence="9" id="KW-1185">Reference proteome</keyword>
<dbReference type="GO" id="GO:0051087">
    <property type="term" value="F:protein-folding chaperone binding"/>
    <property type="evidence" value="ECO:0007669"/>
    <property type="project" value="InterPro"/>
</dbReference>
<organism evidence="8 9">
    <name type="scientific">Tagetes erecta</name>
    <name type="common">African marigold</name>
    <dbReference type="NCBI Taxonomy" id="13708"/>
    <lineage>
        <taxon>Eukaryota</taxon>
        <taxon>Viridiplantae</taxon>
        <taxon>Streptophyta</taxon>
        <taxon>Embryophyta</taxon>
        <taxon>Tracheophyta</taxon>
        <taxon>Spermatophyta</taxon>
        <taxon>Magnoliopsida</taxon>
        <taxon>eudicotyledons</taxon>
        <taxon>Gunneridae</taxon>
        <taxon>Pentapetalae</taxon>
        <taxon>asterids</taxon>
        <taxon>campanulids</taxon>
        <taxon>Asterales</taxon>
        <taxon>Asteraceae</taxon>
        <taxon>Asteroideae</taxon>
        <taxon>Heliantheae alliance</taxon>
        <taxon>Tageteae</taxon>
        <taxon>Tagetes</taxon>
    </lineage>
</organism>
<dbReference type="AlphaFoldDB" id="A0AAD8KAV0"/>
<dbReference type="FunFam" id="2.60.40.790:FF:000041">
    <property type="entry name" value="Protein SGT1 homolog A"/>
    <property type="match status" value="1"/>
</dbReference>
<dbReference type="CDD" id="cd06466">
    <property type="entry name" value="p23_CS_SGT1_like"/>
    <property type="match status" value="1"/>
</dbReference>
<evidence type="ECO:0000259" key="7">
    <source>
        <dbReference type="PROSITE" id="PS51203"/>
    </source>
</evidence>